<proteinExistence type="predicted"/>
<organism evidence="2 3">
    <name type="scientific">Ekhidna lutea</name>
    <dbReference type="NCBI Taxonomy" id="447679"/>
    <lineage>
        <taxon>Bacteria</taxon>
        <taxon>Pseudomonadati</taxon>
        <taxon>Bacteroidota</taxon>
        <taxon>Cytophagia</taxon>
        <taxon>Cytophagales</taxon>
        <taxon>Reichenbachiellaceae</taxon>
        <taxon>Ekhidna</taxon>
    </lineage>
</organism>
<feature type="transmembrane region" description="Helical" evidence="1">
    <location>
        <begin position="30"/>
        <end position="46"/>
    </location>
</feature>
<dbReference type="Proteomes" id="UP000198393">
    <property type="component" value="Unassembled WGS sequence"/>
</dbReference>
<protein>
    <submittedName>
        <fullName evidence="2">Uncharacterized protein</fullName>
    </submittedName>
</protein>
<sequence>MAWINFQITANVKRIADPKAKMIRRKKSKIFSIFFRLISLSIYDLINQSGYGMFN</sequence>
<keyword evidence="1" id="KW-0472">Membrane</keyword>
<evidence type="ECO:0000256" key="1">
    <source>
        <dbReference type="SAM" id="Phobius"/>
    </source>
</evidence>
<reference evidence="2 3" key="1">
    <citation type="submission" date="2017-06" db="EMBL/GenBank/DDBJ databases">
        <authorList>
            <person name="Kim H.J."/>
            <person name="Triplett B.A."/>
        </authorList>
    </citation>
    <scope>NUCLEOTIDE SEQUENCE [LARGE SCALE GENOMIC DNA]</scope>
    <source>
        <strain evidence="2 3">DSM 19307</strain>
    </source>
</reference>
<evidence type="ECO:0000313" key="2">
    <source>
        <dbReference type="EMBL" id="SNT38631.1"/>
    </source>
</evidence>
<dbReference type="EMBL" id="FZPD01000007">
    <property type="protein sequence ID" value="SNT38631.1"/>
    <property type="molecule type" value="Genomic_DNA"/>
</dbReference>
<accession>A0A239M7L8</accession>
<evidence type="ECO:0000313" key="3">
    <source>
        <dbReference type="Proteomes" id="UP000198393"/>
    </source>
</evidence>
<dbReference type="AlphaFoldDB" id="A0A239M7L8"/>
<keyword evidence="1" id="KW-0812">Transmembrane</keyword>
<gene>
    <name evidence="2" type="ORF">SAMN05421640_3698</name>
</gene>
<name>A0A239M7L8_EKHLU</name>
<keyword evidence="3" id="KW-1185">Reference proteome</keyword>
<keyword evidence="1" id="KW-1133">Transmembrane helix</keyword>